<feature type="domain" description="Zinc-ribbon" evidence="2">
    <location>
        <begin position="2"/>
        <end position="24"/>
    </location>
</feature>
<dbReference type="Proteomes" id="UP000266301">
    <property type="component" value="Chromosome"/>
</dbReference>
<keyword evidence="1" id="KW-0812">Transmembrane</keyword>
<gene>
    <name evidence="3" type="ORF">D4Z93_04615</name>
</gene>
<evidence type="ECO:0000259" key="2">
    <source>
        <dbReference type="Pfam" id="PF13240"/>
    </source>
</evidence>
<keyword evidence="1" id="KW-1133">Transmembrane helix</keyword>
<dbReference type="RefSeq" id="WP_119970794.1">
    <property type="nucleotide sequence ID" value="NZ_CP032416.1"/>
</dbReference>
<organism evidence="3 4">
    <name type="scientific">Clostridium fermenticellae</name>
    <dbReference type="NCBI Taxonomy" id="2068654"/>
    <lineage>
        <taxon>Bacteria</taxon>
        <taxon>Bacillati</taxon>
        <taxon>Bacillota</taxon>
        <taxon>Clostridia</taxon>
        <taxon>Eubacteriales</taxon>
        <taxon>Clostridiaceae</taxon>
        <taxon>Clostridium</taxon>
    </lineage>
</organism>
<feature type="transmembrane region" description="Helical" evidence="1">
    <location>
        <begin position="43"/>
        <end position="63"/>
    </location>
</feature>
<keyword evidence="4" id="KW-1185">Reference proteome</keyword>
<dbReference type="AlphaFoldDB" id="A0A386H2E8"/>
<name>A0A386H2E8_9CLOT</name>
<evidence type="ECO:0000313" key="3">
    <source>
        <dbReference type="EMBL" id="AYD39836.1"/>
    </source>
</evidence>
<dbReference type="Pfam" id="PF13240">
    <property type="entry name" value="Zn_Ribbon_1"/>
    <property type="match status" value="1"/>
</dbReference>
<proteinExistence type="predicted"/>
<evidence type="ECO:0000313" key="4">
    <source>
        <dbReference type="Proteomes" id="UP000266301"/>
    </source>
</evidence>
<evidence type="ECO:0000256" key="1">
    <source>
        <dbReference type="SAM" id="Phobius"/>
    </source>
</evidence>
<dbReference type="KEGG" id="cfer:D4Z93_04615"/>
<reference evidence="3 4" key="1">
    <citation type="journal article" date="2019" name="Int. J. Syst. Evol. Microbiol.">
        <title>Clostridium fermenticellae sp. nov., isolated from the mud in a fermentation cellar for the production of the Chinese liquor, baijiu.</title>
        <authorList>
            <person name="Xu P.X."/>
            <person name="Chai L.J."/>
            <person name="Qiu T."/>
            <person name="Zhang X.J."/>
            <person name="Lu Z.M."/>
            <person name="Xiao C."/>
            <person name="Wang S.T."/>
            <person name="Shen C.H."/>
            <person name="Shi J.S."/>
            <person name="Xu Z.H."/>
        </authorList>
    </citation>
    <scope>NUCLEOTIDE SEQUENCE [LARGE SCALE GENOMIC DNA]</scope>
    <source>
        <strain evidence="3 4">JN500901</strain>
    </source>
</reference>
<dbReference type="EMBL" id="CP032416">
    <property type="protein sequence ID" value="AYD39836.1"/>
    <property type="molecule type" value="Genomic_DNA"/>
</dbReference>
<sequence length="250" mass="28371">MFCNKCGSKISENDNFCKKCGSPISYNNQIKNDMIKKRLPIKLIVFMILALVVISTVAVEVYFKLQSQLSVKSSSNKVLKISTPIPTSNFVKEKNVVFKGNQDNVTGWCSISHRKDGLLPTTINLQPQQVVIELFVLIQNNGDKSINLEPQDFSLVLNNDKELSAFKGEKMDNNFDWLSPEIIELNGKDISKQHLQQIDLSKHNYCVVEVSFPMNTRASEKEALSNCKKVEYYFKKSPQINSSLDIEKVK</sequence>
<protein>
    <submittedName>
        <fullName evidence="3">Zinc ribbon domain-containing protein</fullName>
    </submittedName>
</protein>
<accession>A0A386H2E8</accession>
<dbReference type="OrthoDB" id="1903858at2"/>
<keyword evidence="1" id="KW-0472">Membrane</keyword>
<dbReference type="InterPro" id="IPR026870">
    <property type="entry name" value="Zinc_ribbon_dom"/>
</dbReference>